<keyword evidence="7" id="KW-1185">Reference proteome</keyword>
<name>A0A1Q6DXV7_METT1</name>
<dbReference type="AlphaFoldDB" id="A0A1Q6DXV7"/>
<dbReference type="EMBL" id="MSDW01000001">
    <property type="protein sequence ID" value="OKY79193.1"/>
    <property type="molecule type" value="Genomic_DNA"/>
</dbReference>
<evidence type="ECO:0000256" key="3">
    <source>
        <dbReference type="ARBA" id="ARBA00022840"/>
    </source>
</evidence>
<dbReference type="InterPro" id="IPR050141">
    <property type="entry name" value="GCL_type2/YbdK_subfam"/>
</dbReference>
<evidence type="ECO:0000256" key="4">
    <source>
        <dbReference type="HAMAP-Rule" id="MF_01609"/>
    </source>
</evidence>
<sequence length="373" mass="43432">MTSFGESSEFSLGIEEELQIVDPETGELVSRVDEFIGEVKHIESNLRKELFQSIIEIASDVCEDIDEARENVKRLRGELFDYCEDKGYELMASGTHPFANWDEQDITEGERYQEFVDKLRWTAKRELIFGQHVHIGVASKEEAIFCTNKIKKYLPHLLALSVNSPFWQGEETGLKSTRIRIFDNLPRTGLPKEFEDWKDYKKVENRLKKGGSIDDITMIWWDVRPRPDLGTIEIRISDLPTTLDESISIAAITQALTYRLSKIYKEEREDLYPKVDQEIIKENRWRALRDGLEGKFIKRENNEIKEVDVADEINNLLDQISTEISELGIKKEAKKIREMNNKRYTGAKRQLEINERTNDLSEVVKELIELTQP</sequence>
<accession>A0A1Q6DXV7</accession>
<dbReference type="InParanoid" id="A0A1Q6DXV7"/>
<dbReference type="PANTHER" id="PTHR36510">
    <property type="entry name" value="GLUTAMATE--CYSTEINE LIGASE 2-RELATED"/>
    <property type="match status" value="1"/>
</dbReference>
<keyword evidence="5" id="KW-0175">Coiled coil</keyword>
<dbReference type="NCBIfam" id="NF010039">
    <property type="entry name" value="PRK13515.1"/>
    <property type="match status" value="1"/>
</dbReference>
<dbReference type="STRING" id="1903181.BTN85_1701"/>
<dbReference type="GO" id="GO:0042398">
    <property type="term" value="P:modified amino acid biosynthetic process"/>
    <property type="evidence" value="ECO:0007669"/>
    <property type="project" value="InterPro"/>
</dbReference>
<proteinExistence type="inferred from homology"/>
<feature type="coiled-coil region" evidence="5">
    <location>
        <begin position="58"/>
        <end position="85"/>
    </location>
</feature>
<gene>
    <name evidence="4" type="primary">gshA</name>
    <name evidence="6" type="ORF">BTN85_1701</name>
</gene>
<comment type="caution">
    <text evidence="6">The sequence shown here is derived from an EMBL/GenBank/DDBJ whole genome shotgun (WGS) entry which is preliminary data.</text>
</comment>
<evidence type="ECO:0000256" key="5">
    <source>
        <dbReference type="SAM" id="Coils"/>
    </source>
</evidence>
<evidence type="ECO:0000313" key="6">
    <source>
        <dbReference type="EMBL" id="OKY79193.1"/>
    </source>
</evidence>
<dbReference type="InterPro" id="IPR006336">
    <property type="entry name" value="GCS2"/>
</dbReference>
<dbReference type="GO" id="GO:0005524">
    <property type="term" value="F:ATP binding"/>
    <property type="evidence" value="ECO:0007669"/>
    <property type="project" value="UniProtKB-KW"/>
</dbReference>
<dbReference type="InterPro" id="IPR014746">
    <property type="entry name" value="Gln_synth/guanido_kin_cat_dom"/>
</dbReference>
<organism evidence="6 7">
    <name type="scientific">Methanohalarchaeum thermophilum</name>
    <dbReference type="NCBI Taxonomy" id="1903181"/>
    <lineage>
        <taxon>Archaea</taxon>
        <taxon>Methanobacteriati</taxon>
        <taxon>Methanobacteriota</taxon>
        <taxon>Methanonatronarchaeia</taxon>
        <taxon>Methanonatronarchaeales</taxon>
        <taxon>Methanonatronarchaeaceae</taxon>
        <taxon>Candidatus Methanohalarchaeum</taxon>
    </lineage>
</organism>
<evidence type="ECO:0000256" key="2">
    <source>
        <dbReference type="ARBA" id="ARBA00022741"/>
    </source>
</evidence>
<evidence type="ECO:0000313" key="7">
    <source>
        <dbReference type="Proteomes" id="UP000185744"/>
    </source>
</evidence>
<dbReference type="SUPFAM" id="SSF55931">
    <property type="entry name" value="Glutamine synthetase/guanido kinase"/>
    <property type="match status" value="1"/>
</dbReference>
<keyword evidence="3 4" id="KW-0067">ATP-binding</keyword>
<dbReference type="EC" id="6.3.2.2" evidence="4"/>
<dbReference type="NCBIfam" id="TIGR02050">
    <property type="entry name" value="gshA_cyan_rel"/>
    <property type="match status" value="1"/>
</dbReference>
<comment type="similarity">
    <text evidence="4">Belongs to the glutamate--cysteine ligase type 2 family. YbdK subfamily.</text>
</comment>
<dbReference type="GO" id="GO:0004357">
    <property type="term" value="F:glutamate-cysteine ligase activity"/>
    <property type="evidence" value="ECO:0007669"/>
    <property type="project" value="UniProtKB-UniRule"/>
</dbReference>
<keyword evidence="2 4" id="KW-0547">Nucleotide-binding</keyword>
<protein>
    <recommendedName>
        <fullName evidence="4">Glutamate--cysteine ligase</fullName>
        <ecNumber evidence="4">6.3.2.2</ecNumber>
    </recommendedName>
    <alternativeName>
        <fullName evidence="4">Gamma-glutamylcysteine synthetase</fullName>
        <shortName evidence="4">GCS</shortName>
        <shortName evidence="4">Gamma-GCS</shortName>
    </alternativeName>
</protein>
<dbReference type="InterPro" id="IPR011793">
    <property type="entry name" value="YbdK"/>
</dbReference>
<comment type="catalytic activity">
    <reaction evidence="4">
        <text>L-cysteine + L-glutamate + ATP = gamma-L-glutamyl-L-cysteine + ADP + phosphate + H(+)</text>
        <dbReference type="Rhea" id="RHEA:13285"/>
        <dbReference type="ChEBI" id="CHEBI:15378"/>
        <dbReference type="ChEBI" id="CHEBI:29985"/>
        <dbReference type="ChEBI" id="CHEBI:30616"/>
        <dbReference type="ChEBI" id="CHEBI:35235"/>
        <dbReference type="ChEBI" id="CHEBI:43474"/>
        <dbReference type="ChEBI" id="CHEBI:58173"/>
        <dbReference type="ChEBI" id="CHEBI:456216"/>
        <dbReference type="EC" id="6.3.2.2"/>
    </reaction>
</comment>
<evidence type="ECO:0000256" key="1">
    <source>
        <dbReference type="ARBA" id="ARBA00022598"/>
    </source>
</evidence>
<comment type="function">
    <text evidence="4">Catalyzes the synthesis of gamma-glutamylcysteine (gamma-GC), the main low-molecular-weight thiol compound instead of glutathione in halophilic archaea.</text>
</comment>
<reference evidence="6" key="1">
    <citation type="submission" date="2016-12" db="EMBL/GenBank/DDBJ databases">
        <title>Discovery of methanogenic haloarchaea.</title>
        <authorList>
            <person name="Sorokin D.Y."/>
            <person name="Makarova K.S."/>
            <person name="Abbas B."/>
            <person name="Ferrer M."/>
            <person name="Golyshin P.N."/>
        </authorList>
    </citation>
    <scope>NUCLEOTIDE SEQUENCE [LARGE SCALE GENOMIC DNA]</scope>
    <source>
        <strain evidence="6">HMET1</strain>
    </source>
</reference>
<dbReference type="Proteomes" id="UP000185744">
    <property type="component" value="Unassembled WGS sequence"/>
</dbReference>
<dbReference type="Pfam" id="PF04107">
    <property type="entry name" value="GCS2"/>
    <property type="match status" value="1"/>
</dbReference>
<dbReference type="Gene3D" id="3.30.590.20">
    <property type="match status" value="1"/>
</dbReference>
<dbReference type="HAMAP" id="MF_01609">
    <property type="entry name" value="Glu_cys_ligase_2"/>
    <property type="match status" value="1"/>
</dbReference>
<dbReference type="PANTHER" id="PTHR36510:SF1">
    <property type="entry name" value="GLUTAMATE--CYSTEINE LIGASE 2-RELATED"/>
    <property type="match status" value="1"/>
</dbReference>
<keyword evidence="1 4" id="KW-0436">Ligase</keyword>